<feature type="region of interest" description="Disordered" evidence="1">
    <location>
        <begin position="64"/>
        <end position="203"/>
    </location>
</feature>
<keyword evidence="3" id="KW-0732">Signal</keyword>
<evidence type="ECO:0000313" key="5">
    <source>
        <dbReference type="Proteomes" id="UP001230051"/>
    </source>
</evidence>
<dbReference type="InterPro" id="IPR026247">
    <property type="entry name" value="ECSCR"/>
</dbReference>
<feature type="signal peptide" evidence="3">
    <location>
        <begin position="1"/>
        <end position="24"/>
    </location>
</feature>
<evidence type="ECO:0000313" key="4">
    <source>
        <dbReference type="EMBL" id="KAK1161021.1"/>
    </source>
</evidence>
<reference evidence="4" key="1">
    <citation type="submission" date="2022-02" db="EMBL/GenBank/DDBJ databases">
        <title>Atlantic sturgeon de novo genome assembly.</title>
        <authorList>
            <person name="Stock M."/>
            <person name="Klopp C."/>
            <person name="Guiguen Y."/>
            <person name="Cabau C."/>
            <person name="Parinello H."/>
            <person name="Santidrian Yebra-Pimentel E."/>
            <person name="Kuhl H."/>
            <person name="Dirks R.P."/>
            <person name="Guessner J."/>
            <person name="Wuertz S."/>
            <person name="Du K."/>
            <person name="Schartl M."/>
        </authorList>
    </citation>
    <scope>NUCLEOTIDE SEQUENCE</scope>
    <source>
        <strain evidence="4">STURGEONOMICS-FGT-2020</strain>
        <tissue evidence="4">Whole blood</tissue>
    </source>
</reference>
<organism evidence="4 5">
    <name type="scientific">Acipenser oxyrinchus oxyrinchus</name>
    <dbReference type="NCBI Taxonomy" id="40147"/>
    <lineage>
        <taxon>Eukaryota</taxon>
        <taxon>Metazoa</taxon>
        <taxon>Chordata</taxon>
        <taxon>Craniata</taxon>
        <taxon>Vertebrata</taxon>
        <taxon>Euteleostomi</taxon>
        <taxon>Actinopterygii</taxon>
        <taxon>Chondrostei</taxon>
        <taxon>Acipenseriformes</taxon>
        <taxon>Acipenseridae</taxon>
        <taxon>Acipenser</taxon>
    </lineage>
</organism>
<evidence type="ECO:0008006" key="6">
    <source>
        <dbReference type="Google" id="ProtNLM"/>
    </source>
</evidence>
<feature type="region of interest" description="Disordered" evidence="1">
    <location>
        <begin position="265"/>
        <end position="284"/>
    </location>
</feature>
<keyword evidence="2" id="KW-0812">Transmembrane</keyword>
<feature type="compositionally biased region" description="Polar residues" evidence="1">
    <location>
        <begin position="64"/>
        <end position="74"/>
    </location>
</feature>
<feature type="transmembrane region" description="Helical" evidence="2">
    <location>
        <begin position="234"/>
        <end position="257"/>
    </location>
</feature>
<dbReference type="PRINTS" id="PR02069">
    <property type="entry name" value="ECCREGULATOR"/>
</dbReference>
<proteinExistence type="predicted"/>
<feature type="compositionally biased region" description="Polar residues" evidence="1">
    <location>
        <begin position="99"/>
        <end position="154"/>
    </location>
</feature>
<evidence type="ECO:0000256" key="1">
    <source>
        <dbReference type="SAM" id="MobiDB-lite"/>
    </source>
</evidence>
<protein>
    <recommendedName>
        <fullName evidence="6">Endothelial cell-specific chemotaxis regulator</fullName>
    </recommendedName>
</protein>
<feature type="compositionally biased region" description="Basic and acidic residues" evidence="1">
    <location>
        <begin position="266"/>
        <end position="275"/>
    </location>
</feature>
<evidence type="ECO:0000256" key="3">
    <source>
        <dbReference type="SAM" id="SignalP"/>
    </source>
</evidence>
<dbReference type="PANTHER" id="PTHR28602">
    <property type="entry name" value="ENDOTHELIAL CELL-SPECIFIC CHEMOTAXIS REGULATOR"/>
    <property type="match status" value="1"/>
</dbReference>
<accession>A0AAD8D239</accession>
<feature type="chain" id="PRO_5042183916" description="Endothelial cell-specific chemotaxis regulator" evidence="3">
    <location>
        <begin position="25"/>
        <end position="344"/>
    </location>
</feature>
<dbReference type="Proteomes" id="UP001230051">
    <property type="component" value="Unassembled WGS sequence"/>
</dbReference>
<dbReference type="AlphaFoldDB" id="A0AAD8D239"/>
<evidence type="ECO:0000256" key="2">
    <source>
        <dbReference type="SAM" id="Phobius"/>
    </source>
</evidence>
<keyword evidence="2" id="KW-0472">Membrane</keyword>
<dbReference type="EMBL" id="JAGXEW010000019">
    <property type="protein sequence ID" value="KAK1161021.1"/>
    <property type="molecule type" value="Genomic_DNA"/>
</dbReference>
<keyword evidence="2" id="KW-1133">Transmembrane helix</keyword>
<name>A0AAD8D239_ACIOX</name>
<keyword evidence="5" id="KW-1185">Reference proteome</keyword>
<feature type="compositionally biased region" description="Polar residues" evidence="1">
    <location>
        <begin position="193"/>
        <end position="203"/>
    </location>
</feature>
<gene>
    <name evidence="4" type="ORF">AOXY_G19893</name>
</gene>
<sequence>MCMERMDLRACVFLWIICFNVSRGITFNTTATTDTKSVATPSPTALAASTAGASITHQEHLGSHYSTKAETSTHTTDKATSCSSTSTVPPTLPTAALSVPSSTTIGNEESKLNTMTEPQQSKRNTTTEPLQRKLNTTTEPLQSKLNTMTSSFPSSPGRAVTSSSTEPSVSSVSTGSSTSELVTTSTLPLTTSARGNTRTDFSGLTSLSAQSENETSSLLASAFPTEQPQNNLTMLAFGVMSLILILIVIMVILVTVVNLRGKCHRSKEAEGKKSGDSGVSESNSANLEKESITLVSVKSLKIETDSPRICSTRRTTIENDEHGGNCHDVQSTKVNKLFYKYCSV</sequence>
<dbReference type="PANTHER" id="PTHR28602:SF1">
    <property type="entry name" value="ENDOTHELIAL CELL-SPECIFIC CHEMOTAXIS REGULATOR"/>
    <property type="match status" value="1"/>
</dbReference>
<feature type="compositionally biased region" description="Low complexity" evidence="1">
    <location>
        <begin position="79"/>
        <end position="98"/>
    </location>
</feature>
<comment type="caution">
    <text evidence="4">The sequence shown here is derived from an EMBL/GenBank/DDBJ whole genome shotgun (WGS) entry which is preliminary data.</text>
</comment>
<dbReference type="Pfam" id="PF15820">
    <property type="entry name" value="ECSCR"/>
    <property type="match status" value="1"/>
</dbReference>
<feature type="compositionally biased region" description="Low complexity" evidence="1">
    <location>
        <begin position="160"/>
        <end position="192"/>
    </location>
</feature>